<evidence type="ECO:0000313" key="2">
    <source>
        <dbReference type="Proteomes" id="UP000094808"/>
    </source>
</evidence>
<organism evidence="1 2">
    <name type="scientific">Vibrio ordalii FS-238</name>
    <dbReference type="NCBI Taxonomy" id="617133"/>
    <lineage>
        <taxon>Bacteria</taxon>
        <taxon>Pseudomonadati</taxon>
        <taxon>Pseudomonadota</taxon>
        <taxon>Gammaproteobacteria</taxon>
        <taxon>Vibrionales</taxon>
        <taxon>Vibrionaceae</taxon>
        <taxon>Vibrio</taxon>
    </lineage>
</organism>
<dbReference type="EMBL" id="AJYS02000127">
    <property type="protein sequence ID" value="OEE38339.1"/>
    <property type="molecule type" value="Genomic_DNA"/>
</dbReference>
<dbReference type="AlphaFoldDB" id="A0A853R4H4"/>
<dbReference type="Pfam" id="PF19749">
    <property type="entry name" value="DUF6236"/>
    <property type="match status" value="1"/>
</dbReference>
<sequence length="311" mass="34418">MDQQGIITVAPSLEVERTKAGVFLGINWTLEDSMLSYFALYWDKIIFISAPPFGQNLTGYSASLAEAGILSKVIGHNPHFETEAPDLRHYDNIEDALPLIFDRHVKTGYYAQAVIKEMMKKLNENTGCDWTVHNGFKGMSIPNEYMSELATAKVELNGCLPIPISKVSIDDILNFKESRKDEFLSLRGTLDELYMEISRSGDVKFAKNYKIQQLQKSIVELNKVSKEKFGLCHLVDRKVSLNLNAGVVKDAIIAGSIVGAYTSPLFGVGSALATGLVSSIQITAEISKELKNSTNKMKLSYLSSLHGKGWI</sequence>
<accession>A0A853R4H4</accession>
<protein>
    <submittedName>
        <fullName evidence="1">Uncharacterized protein</fullName>
    </submittedName>
</protein>
<comment type="caution">
    <text evidence="1">The sequence shown here is derived from an EMBL/GenBank/DDBJ whole genome shotgun (WGS) entry which is preliminary data.</text>
</comment>
<name>A0A853R4H4_9VIBR</name>
<keyword evidence="2" id="KW-1185">Reference proteome</keyword>
<reference evidence="1 2" key="1">
    <citation type="journal article" date="2012" name="Science">
        <title>Ecological populations of bacteria act as socially cohesive units of antibiotic production and resistance.</title>
        <authorList>
            <person name="Cordero O.X."/>
            <person name="Wildschutte H."/>
            <person name="Kirkup B."/>
            <person name="Proehl S."/>
            <person name="Ngo L."/>
            <person name="Hussain F."/>
            <person name="Le Roux F."/>
            <person name="Mincer T."/>
            <person name="Polz M.F."/>
        </authorList>
    </citation>
    <scope>NUCLEOTIDE SEQUENCE [LARGE SCALE GENOMIC DNA]</scope>
    <source>
        <strain evidence="1 2">FS-238</strain>
    </source>
</reference>
<gene>
    <name evidence="1" type="ORF">A1QS_15930</name>
</gene>
<dbReference type="RefSeq" id="WP_017045789.1">
    <property type="nucleotide sequence ID" value="NZ_AJYS02000127.1"/>
</dbReference>
<dbReference type="Proteomes" id="UP000094808">
    <property type="component" value="Unassembled WGS sequence"/>
</dbReference>
<dbReference type="InterPro" id="IPR046203">
    <property type="entry name" value="DUF6236"/>
</dbReference>
<evidence type="ECO:0000313" key="1">
    <source>
        <dbReference type="EMBL" id="OEE38339.1"/>
    </source>
</evidence>
<proteinExistence type="predicted"/>